<evidence type="ECO:0000256" key="1">
    <source>
        <dbReference type="ARBA" id="ARBA00007983"/>
    </source>
</evidence>
<dbReference type="NCBIfam" id="NF011285">
    <property type="entry name" value="PRK14696.1"/>
    <property type="match status" value="1"/>
</dbReference>
<dbReference type="Pfam" id="PF07833">
    <property type="entry name" value="Cu_amine_oxidN1"/>
    <property type="match status" value="1"/>
</dbReference>
<organism evidence="14 15">
    <name type="scientific">Acinetobacter baumannii 21072</name>
    <dbReference type="NCBI Taxonomy" id="1310697"/>
    <lineage>
        <taxon>Bacteria</taxon>
        <taxon>Pseudomonadati</taxon>
        <taxon>Pseudomonadota</taxon>
        <taxon>Gammaproteobacteria</taxon>
        <taxon>Moraxellales</taxon>
        <taxon>Moraxellaceae</taxon>
        <taxon>Acinetobacter</taxon>
        <taxon>Acinetobacter calcoaceticus/baumannii complex</taxon>
    </lineage>
</organism>
<reference evidence="14 15" key="1">
    <citation type="submission" date="2014-04" db="EMBL/GenBank/DDBJ databases">
        <title>Comparative genomics and transcriptomics to identify genetic mechanisms underlying the emergence of carbapenem resistant Acinetobacter baumannii (CRAb).</title>
        <authorList>
            <person name="Harris A.D."/>
            <person name="Johnson K.J."/>
            <person name="George J."/>
            <person name="Nadendla S."/>
            <person name="Daugherty S.C."/>
            <person name="Parankush S."/>
            <person name="Sadzewicz L."/>
            <person name="Tallon L."/>
            <person name="Sengamalay N."/>
            <person name="Hazen T.H."/>
            <person name="Rasko D.A."/>
        </authorList>
    </citation>
    <scope>NUCLEOTIDE SEQUENCE [LARGE SCALE GENOMIC DNA]</scope>
    <source>
        <strain evidence="14 15">21072</strain>
    </source>
</reference>
<evidence type="ECO:0000259" key="10">
    <source>
        <dbReference type="Pfam" id="PF01179"/>
    </source>
</evidence>
<accession>A0A062IHC6</accession>
<evidence type="ECO:0000259" key="11">
    <source>
        <dbReference type="Pfam" id="PF02727"/>
    </source>
</evidence>
<evidence type="ECO:0000256" key="2">
    <source>
        <dbReference type="ARBA" id="ARBA00022723"/>
    </source>
</evidence>
<dbReference type="InterPro" id="IPR015802">
    <property type="entry name" value="Cu_amine_oxidase_N3"/>
</dbReference>
<dbReference type="Pfam" id="PF02727">
    <property type="entry name" value="Cu_amine_oxidN2"/>
    <property type="match status" value="1"/>
</dbReference>
<dbReference type="SUPFAM" id="SSF49998">
    <property type="entry name" value="Amine oxidase catalytic domain"/>
    <property type="match status" value="1"/>
</dbReference>
<dbReference type="Pfam" id="PF01179">
    <property type="entry name" value="Cu_amine_oxid"/>
    <property type="match status" value="1"/>
</dbReference>
<comment type="similarity">
    <text evidence="1 8">Belongs to the copper/topaquinone oxidase family.</text>
</comment>
<dbReference type="InterPro" id="IPR015800">
    <property type="entry name" value="Cu_amine_oxidase_N2"/>
</dbReference>
<dbReference type="PANTHER" id="PTHR10638:SF41">
    <property type="entry name" value="AMINE OXIDASE"/>
    <property type="match status" value="1"/>
</dbReference>
<feature type="domain" description="Copper amine oxidase-like N-terminal" evidence="13">
    <location>
        <begin position="39"/>
        <end position="113"/>
    </location>
</feature>
<evidence type="ECO:0000256" key="3">
    <source>
        <dbReference type="ARBA" id="ARBA00022772"/>
    </source>
</evidence>
<evidence type="ECO:0000256" key="5">
    <source>
        <dbReference type="ARBA" id="ARBA00023008"/>
    </source>
</evidence>
<dbReference type="Proteomes" id="UP000027327">
    <property type="component" value="Unassembled WGS sequence"/>
</dbReference>
<dbReference type="Gene3D" id="2.70.98.20">
    <property type="entry name" value="Copper amine oxidase, catalytic domain"/>
    <property type="match status" value="1"/>
</dbReference>
<dbReference type="Pfam" id="PF02728">
    <property type="entry name" value="Cu_amine_oxidN3"/>
    <property type="match status" value="1"/>
</dbReference>
<dbReference type="InterPro" id="IPR049948">
    <property type="entry name" value="Cu_Am_ox_TPQ-bd"/>
</dbReference>
<comment type="PTM">
    <text evidence="7 8">Topaquinone (TPQ) is generated by copper-dependent autoxidation of a specific tyrosyl residue.</text>
</comment>
<dbReference type="PANTHER" id="PTHR10638">
    <property type="entry name" value="COPPER AMINE OXIDASE"/>
    <property type="match status" value="1"/>
</dbReference>
<sequence length="768" mass="86582">MRKQRLLNDIQKILALNLSIAASFWGLNTQAFAHGGKADMVSLYQNMSEQGAKVVKDDFTNTYTITKGSMVVRAKPNSNQVLVNGKPLKLSVPLLIKDGKPVIGKDFFNEVFQSGLDQTFKIENTFHPLNSLNSDEIKKTFDVINHSKYAYKNMRFAELKLKEPEKAKVWDYFINHKDFKEDRIASFILLKGNQAIEGEVNLNTQQVTKWNVLKDTHGMVLLDNFEAVQRVIETSKEYQDALRKRGITDVKKVIATPLTVGYFGGKDGLDKQLNILKVVAYLDVGDGNYWAHPIENLVAVVDLDKEKIIKIEEGAIIPVPMANRPYMSNKPVASKLKPLNITEPEGKNFSITGQTIHWGNWCLHVALDSRVGLQLSTVTYKDKGVKRKVMYEGNLGGMVVPYGDPDIGWYFKSYLDSGEYGMGTLTSSIIPGTDAPDNAVLLDAVIADYKGQPQVIPNAIAVFERYAGPEYKHHEIFGNQDASEARRELVVRWISTVGNYDYMFDWVFSQNGVIGINAGATGIEAVKGVKSRTMHDSTAKEDTKYGTLIDHNIVGTTHQHIYNFRLDMDVDGENNSFMHMDPVVKANDKGGVRTSSMQIDSKVITNEQNAAEKFDPSTIRLLTNFNKENKLGNPVSYQLIPFAGGTHPVAKGANFSKDEWLFKRLNFMDKQIWVTQYNPDERYPEGKYSNRSTHDTGLGQFIGNNENIENKDLVVWMTTGTTHVARAEEWPIMPTEWVYTLIKPWNFFDNTPTLNLGEEEQSTQHDHH</sequence>
<feature type="domain" description="Copper amine oxidase catalytic" evidence="10">
    <location>
        <begin position="339"/>
        <end position="754"/>
    </location>
</feature>
<dbReference type="PROSITE" id="PS01165">
    <property type="entry name" value="COPPER_AMINE_OXID_2"/>
    <property type="match status" value="1"/>
</dbReference>
<dbReference type="PROSITE" id="PS01164">
    <property type="entry name" value="COPPER_AMINE_OXID_1"/>
    <property type="match status" value="1"/>
</dbReference>
<gene>
    <name evidence="14" type="primary">tynA</name>
    <name evidence="14" type="ORF">J596_2505</name>
</gene>
<dbReference type="EC" id="1.4.3.-" evidence="8"/>
<evidence type="ECO:0000256" key="6">
    <source>
        <dbReference type="PIRSR" id="PIRSR600269-50"/>
    </source>
</evidence>
<feature type="active site" description="Schiff-base intermediate with substrate; via topaquinone" evidence="6">
    <location>
        <position position="500"/>
    </location>
</feature>
<dbReference type="PATRIC" id="fig|1310697.3.peg.2408"/>
<keyword evidence="4 8" id="KW-0560">Oxidoreductase</keyword>
<evidence type="ECO:0000256" key="8">
    <source>
        <dbReference type="RuleBase" id="RU000672"/>
    </source>
</evidence>
<evidence type="ECO:0000313" key="15">
    <source>
        <dbReference type="Proteomes" id="UP000027327"/>
    </source>
</evidence>
<evidence type="ECO:0000259" key="13">
    <source>
        <dbReference type="Pfam" id="PF07833"/>
    </source>
</evidence>
<feature type="chain" id="PRO_5001610805" description="Amine oxidase" evidence="9">
    <location>
        <begin position="34"/>
        <end position="768"/>
    </location>
</feature>
<dbReference type="Gene3D" id="3.10.450.40">
    <property type="match status" value="2"/>
</dbReference>
<evidence type="ECO:0000256" key="7">
    <source>
        <dbReference type="PIRSR" id="PIRSR600269-51"/>
    </source>
</evidence>
<dbReference type="GO" id="GO:0008131">
    <property type="term" value="F:primary methylamine oxidase activity"/>
    <property type="evidence" value="ECO:0007669"/>
    <property type="project" value="InterPro"/>
</dbReference>
<keyword evidence="2 8" id="KW-0479">Metal-binding</keyword>
<name>A0A062IHC6_ACIBA</name>
<dbReference type="InterPro" id="IPR000269">
    <property type="entry name" value="Cu_amine_oxidase"/>
</dbReference>
<dbReference type="InterPro" id="IPR049947">
    <property type="entry name" value="Cu_Am_Ox_Cu-bd"/>
</dbReference>
<dbReference type="EMBL" id="JMOD01000045">
    <property type="protein sequence ID" value="KCY17892.1"/>
    <property type="molecule type" value="Genomic_DNA"/>
</dbReference>
<feature type="domain" description="Copper amine oxidase N3-terminal" evidence="12">
    <location>
        <begin position="219"/>
        <end position="320"/>
    </location>
</feature>
<dbReference type="GO" id="GO:0005507">
    <property type="term" value="F:copper ion binding"/>
    <property type="evidence" value="ECO:0007669"/>
    <property type="project" value="InterPro"/>
</dbReference>
<feature type="signal peptide" evidence="9">
    <location>
        <begin position="1"/>
        <end position="33"/>
    </location>
</feature>
<feature type="active site" description="Proton acceptor" evidence="6">
    <location>
        <position position="416"/>
    </location>
</feature>
<protein>
    <recommendedName>
        <fullName evidence="8">Amine oxidase</fullName>
        <ecNumber evidence="8">1.4.3.-</ecNumber>
    </recommendedName>
</protein>
<dbReference type="GO" id="GO:0048038">
    <property type="term" value="F:quinone binding"/>
    <property type="evidence" value="ECO:0007669"/>
    <property type="project" value="InterPro"/>
</dbReference>
<dbReference type="Gene3D" id="3.30.457.10">
    <property type="entry name" value="Copper amine oxidase-like, N-terminal domain"/>
    <property type="match status" value="1"/>
</dbReference>
<comment type="caution">
    <text evidence="14">The sequence shown here is derived from an EMBL/GenBank/DDBJ whole genome shotgun (WGS) entry which is preliminary data.</text>
</comment>
<dbReference type="SUPFAM" id="SSF54416">
    <property type="entry name" value="Amine oxidase N-terminal region"/>
    <property type="match status" value="2"/>
</dbReference>
<feature type="modified residue" description="2',4',5'-topaquinone" evidence="7">
    <location>
        <position position="500"/>
    </location>
</feature>
<dbReference type="InterPro" id="IPR012854">
    <property type="entry name" value="Cu_amine_oxidase-like_N"/>
</dbReference>
<feature type="domain" description="Copper amine oxidase N2-terminal" evidence="11">
    <location>
        <begin position="127"/>
        <end position="211"/>
    </location>
</feature>
<dbReference type="GO" id="GO:0009308">
    <property type="term" value="P:amine metabolic process"/>
    <property type="evidence" value="ECO:0007669"/>
    <property type="project" value="UniProtKB-UniRule"/>
</dbReference>
<evidence type="ECO:0000313" key="14">
    <source>
        <dbReference type="EMBL" id="KCY17892.1"/>
    </source>
</evidence>
<dbReference type="InterPro" id="IPR016182">
    <property type="entry name" value="Cu_amine_oxidase_N-reg"/>
</dbReference>
<evidence type="ECO:0000259" key="12">
    <source>
        <dbReference type="Pfam" id="PF02728"/>
    </source>
</evidence>
<dbReference type="InterPro" id="IPR015798">
    <property type="entry name" value="Cu_amine_oxidase_C"/>
</dbReference>
<dbReference type="InterPro" id="IPR036582">
    <property type="entry name" value="Mao_N_sf"/>
</dbReference>
<keyword evidence="5 8" id="KW-0186">Copper</keyword>
<dbReference type="SUPFAM" id="SSF55383">
    <property type="entry name" value="Copper amine oxidase, domain N"/>
    <property type="match status" value="1"/>
</dbReference>
<evidence type="ECO:0000256" key="4">
    <source>
        <dbReference type="ARBA" id="ARBA00023002"/>
    </source>
</evidence>
<dbReference type="AlphaFoldDB" id="A0A062IHC6"/>
<comment type="cofactor">
    <cofactor evidence="8">
        <name>Cu cation</name>
        <dbReference type="ChEBI" id="CHEBI:23378"/>
    </cofactor>
    <text evidence="8">Contains 1 topaquinone per subunit.</text>
</comment>
<dbReference type="InterPro" id="IPR036460">
    <property type="entry name" value="Cu_amine_oxidase_C_sf"/>
</dbReference>
<keyword evidence="9" id="KW-0732">Signal</keyword>
<keyword evidence="3 6" id="KW-0801">TPQ</keyword>
<proteinExistence type="inferred from homology"/>
<evidence type="ECO:0000256" key="9">
    <source>
        <dbReference type="SAM" id="SignalP"/>
    </source>
</evidence>